<comment type="caution">
    <text evidence="3">The sequence shown here is derived from an EMBL/GenBank/DDBJ whole genome shotgun (WGS) entry which is preliminary data.</text>
</comment>
<reference evidence="3 4" key="2">
    <citation type="submission" date="2020-08" db="EMBL/GenBank/DDBJ databases">
        <authorList>
            <person name="Partida-Martinez L."/>
            <person name="Huntemann M."/>
            <person name="Clum A."/>
            <person name="Wang J."/>
            <person name="Palaniappan K."/>
            <person name="Ritter S."/>
            <person name="Chen I.-M."/>
            <person name="Stamatis D."/>
            <person name="Reddy T."/>
            <person name="O'Malley R."/>
            <person name="Daum C."/>
            <person name="Shapiro N."/>
            <person name="Ivanova N."/>
            <person name="Kyrpides N."/>
            <person name="Woyke T."/>
        </authorList>
    </citation>
    <scope>NUCLEOTIDE SEQUENCE [LARGE SCALE GENOMIC DNA]</scope>
    <source>
        <strain evidence="3 4">AS2.23</strain>
    </source>
</reference>
<evidence type="ECO:0008006" key="5">
    <source>
        <dbReference type="Google" id="ProtNLM"/>
    </source>
</evidence>
<feature type="transmembrane region" description="Helical" evidence="2">
    <location>
        <begin position="63"/>
        <end position="81"/>
    </location>
</feature>
<keyword evidence="2" id="KW-0812">Transmembrane</keyword>
<name>A0A7W4TQN5_KINRA</name>
<accession>A0A7W4TQN5</accession>
<evidence type="ECO:0000256" key="2">
    <source>
        <dbReference type="SAM" id="Phobius"/>
    </source>
</evidence>
<reference evidence="3 4" key="1">
    <citation type="submission" date="2020-08" db="EMBL/GenBank/DDBJ databases">
        <title>The Agave Microbiome: Exploring the role of microbial communities in plant adaptations to desert environments.</title>
        <authorList>
            <person name="Partida-Martinez L.P."/>
        </authorList>
    </citation>
    <scope>NUCLEOTIDE SEQUENCE [LARGE SCALE GENOMIC DNA]</scope>
    <source>
        <strain evidence="3 4">AS2.23</strain>
    </source>
</reference>
<keyword evidence="2" id="KW-1133">Transmembrane helix</keyword>
<sequence length="232" mass="24560">MTFDPPPYPPEGHDPELGHPAELEQQRSENLQGSGHLHAGGPRGGGGRPPVPVVLGAGGVGRGLLWAVLFLLLAAGGWWLSPGDGFALLYFSGQLALGAACVVYAVARHRLDTVRLGEEAIVVVTRRGEKTYAWADVLEVSWQGSSWPYAGSGPVLRLRGGPFDTPGPNAPAQIAHLPIFGRAASRQAVDLLRRAAAAHQVPYTAKLIELINTGKRMPRLPGEPRGSTRGGR</sequence>
<evidence type="ECO:0000313" key="3">
    <source>
        <dbReference type="EMBL" id="MBB2903323.1"/>
    </source>
</evidence>
<feature type="transmembrane region" description="Helical" evidence="2">
    <location>
        <begin position="87"/>
        <end position="107"/>
    </location>
</feature>
<evidence type="ECO:0000256" key="1">
    <source>
        <dbReference type="SAM" id="MobiDB-lite"/>
    </source>
</evidence>
<protein>
    <recommendedName>
        <fullName evidence="5">PH domain-containing protein</fullName>
    </recommendedName>
</protein>
<feature type="compositionally biased region" description="Basic and acidic residues" evidence="1">
    <location>
        <begin position="11"/>
        <end position="27"/>
    </location>
</feature>
<keyword evidence="2" id="KW-0472">Membrane</keyword>
<dbReference type="AlphaFoldDB" id="A0A7W4TQN5"/>
<proteinExistence type="predicted"/>
<dbReference type="EMBL" id="JACHVY010000006">
    <property type="protein sequence ID" value="MBB2903323.1"/>
    <property type="molecule type" value="Genomic_DNA"/>
</dbReference>
<dbReference type="Proteomes" id="UP000533269">
    <property type="component" value="Unassembled WGS sequence"/>
</dbReference>
<dbReference type="RefSeq" id="WP_183392928.1">
    <property type="nucleotide sequence ID" value="NZ_JACHVY010000006.1"/>
</dbReference>
<evidence type="ECO:0000313" key="4">
    <source>
        <dbReference type="Proteomes" id="UP000533269"/>
    </source>
</evidence>
<feature type="compositionally biased region" description="Pro residues" evidence="1">
    <location>
        <begin position="1"/>
        <end position="10"/>
    </location>
</feature>
<feature type="region of interest" description="Disordered" evidence="1">
    <location>
        <begin position="1"/>
        <end position="50"/>
    </location>
</feature>
<organism evidence="3 4">
    <name type="scientific">Kineococcus radiotolerans</name>
    <dbReference type="NCBI Taxonomy" id="131568"/>
    <lineage>
        <taxon>Bacteria</taxon>
        <taxon>Bacillati</taxon>
        <taxon>Actinomycetota</taxon>
        <taxon>Actinomycetes</taxon>
        <taxon>Kineosporiales</taxon>
        <taxon>Kineosporiaceae</taxon>
        <taxon>Kineococcus</taxon>
    </lineage>
</organism>
<gene>
    <name evidence="3" type="ORF">FHR75_004165</name>
</gene>